<dbReference type="Gene3D" id="3.30.420.10">
    <property type="entry name" value="Ribonuclease H-like superfamily/Ribonuclease H"/>
    <property type="match status" value="1"/>
</dbReference>
<dbReference type="PROSITE" id="PS50994">
    <property type="entry name" value="INTEGRASE"/>
    <property type="match status" value="1"/>
</dbReference>
<dbReference type="InterPro" id="IPR051917">
    <property type="entry name" value="Transposase-Integrase"/>
</dbReference>
<dbReference type="AlphaFoldDB" id="A0A2M7ARU5"/>
<dbReference type="PANTHER" id="PTHR10948">
    <property type="entry name" value="TRANSPOSASE"/>
    <property type="match status" value="1"/>
</dbReference>
<organism evidence="2 3">
    <name type="scientific">Candidatus Shapirobacteria bacterium CG06_land_8_20_14_3_00_40_12</name>
    <dbReference type="NCBI Taxonomy" id="1974881"/>
    <lineage>
        <taxon>Bacteria</taxon>
        <taxon>Candidatus Shapironibacteriota</taxon>
    </lineage>
</organism>
<gene>
    <name evidence="2" type="ORF">COS78_02850</name>
</gene>
<evidence type="ECO:0000313" key="2">
    <source>
        <dbReference type="EMBL" id="PIU73347.1"/>
    </source>
</evidence>
<dbReference type="InterPro" id="IPR053392">
    <property type="entry name" value="Transposase_IS30-like"/>
</dbReference>
<dbReference type="InterPro" id="IPR036397">
    <property type="entry name" value="RNaseH_sf"/>
</dbReference>
<dbReference type="SUPFAM" id="SSF53098">
    <property type="entry name" value="Ribonuclease H-like"/>
    <property type="match status" value="1"/>
</dbReference>
<sequence length="256" mass="29948">MSIIYCLVAIRFRIQQESWTPEQISGRLELENGRSIICRETIYAYVHKDETKDKRLWEYLTLKRKKRKKKYGRKVTRVRIPNRVSIHLRDESIETRETFGHYEGDSVIGRQTKGRVIHTEVEKKTRYLQAIVIDSKSATDTLEAQKQIFTELPAKTVTMDNGLEFTKHEELNRLGIKTFFADPYCSGQRGTNENTNGLIRRYLPKKTSFDNLAQTELDDIVFEINNRPKKVLKFSTPFEALQKELSIIGIAFPNRM</sequence>
<feature type="domain" description="Integrase catalytic" evidence="1">
    <location>
        <begin position="93"/>
        <end position="245"/>
    </location>
</feature>
<dbReference type="GO" id="GO:0015074">
    <property type="term" value="P:DNA integration"/>
    <property type="evidence" value="ECO:0007669"/>
    <property type="project" value="InterPro"/>
</dbReference>
<dbReference type="InterPro" id="IPR001584">
    <property type="entry name" value="Integrase_cat-core"/>
</dbReference>
<accession>A0A2M7ARU5</accession>
<dbReference type="GO" id="GO:0005829">
    <property type="term" value="C:cytosol"/>
    <property type="evidence" value="ECO:0007669"/>
    <property type="project" value="TreeGrafter"/>
</dbReference>
<dbReference type="NCBIfam" id="NF033563">
    <property type="entry name" value="transpos_IS30"/>
    <property type="match status" value="1"/>
</dbReference>
<dbReference type="EMBL" id="PEWA01000037">
    <property type="protein sequence ID" value="PIU73347.1"/>
    <property type="molecule type" value="Genomic_DNA"/>
</dbReference>
<proteinExistence type="predicted"/>
<evidence type="ECO:0000313" key="3">
    <source>
        <dbReference type="Proteomes" id="UP000231407"/>
    </source>
</evidence>
<dbReference type="GO" id="GO:0004803">
    <property type="term" value="F:transposase activity"/>
    <property type="evidence" value="ECO:0007669"/>
    <property type="project" value="TreeGrafter"/>
</dbReference>
<comment type="caution">
    <text evidence="2">The sequence shown here is derived from an EMBL/GenBank/DDBJ whole genome shotgun (WGS) entry which is preliminary data.</text>
</comment>
<name>A0A2M7ARU5_9BACT</name>
<dbReference type="GO" id="GO:0032196">
    <property type="term" value="P:transposition"/>
    <property type="evidence" value="ECO:0007669"/>
    <property type="project" value="TreeGrafter"/>
</dbReference>
<protein>
    <recommendedName>
        <fullName evidence="1">Integrase catalytic domain-containing protein</fullName>
    </recommendedName>
</protein>
<dbReference type="GO" id="GO:0003676">
    <property type="term" value="F:nucleic acid binding"/>
    <property type="evidence" value="ECO:0007669"/>
    <property type="project" value="InterPro"/>
</dbReference>
<dbReference type="Proteomes" id="UP000231407">
    <property type="component" value="Unassembled WGS sequence"/>
</dbReference>
<dbReference type="InterPro" id="IPR012337">
    <property type="entry name" value="RNaseH-like_sf"/>
</dbReference>
<dbReference type="PANTHER" id="PTHR10948:SF23">
    <property type="entry name" value="TRANSPOSASE INSI FOR INSERTION SEQUENCE ELEMENT IS30A-RELATED"/>
    <property type="match status" value="1"/>
</dbReference>
<reference evidence="3" key="1">
    <citation type="submission" date="2017-09" db="EMBL/GenBank/DDBJ databases">
        <title>Depth-based differentiation of microbial function through sediment-hosted aquifers and enrichment of novel symbionts in the deep terrestrial subsurface.</title>
        <authorList>
            <person name="Probst A.J."/>
            <person name="Ladd B."/>
            <person name="Jarett J.K."/>
            <person name="Geller-Mcgrath D.E."/>
            <person name="Sieber C.M.K."/>
            <person name="Emerson J.B."/>
            <person name="Anantharaman K."/>
            <person name="Thomas B.C."/>
            <person name="Malmstrom R."/>
            <person name="Stieglmeier M."/>
            <person name="Klingl A."/>
            <person name="Woyke T."/>
            <person name="Ryan C.M."/>
            <person name="Banfield J.F."/>
        </authorList>
    </citation>
    <scope>NUCLEOTIDE SEQUENCE [LARGE SCALE GENOMIC DNA]</scope>
</reference>
<evidence type="ECO:0000259" key="1">
    <source>
        <dbReference type="PROSITE" id="PS50994"/>
    </source>
</evidence>